<feature type="transmembrane region" description="Helical" evidence="1">
    <location>
        <begin position="17"/>
        <end position="50"/>
    </location>
</feature>
<keyword evidence="1" id="KW-0812">Transmembrane</keyword>
<evidence type="ECO:0000313" key="3">
    <source>
        <dbReference type="Proteomes" id="UP000762676"/>
    </source>
</evidence>
<keyword evidence="1" id="KW-1133">Transmembrane helix</keyword>
<proteinExistence type="predicted"/>
<accession>A0AAV4EB69</accession>
<organism evidence="2 3">
    <name type="scientific">Elysia marginata</name>
    <dbReference type="NCBI Taxonomy" id="1093978"/>
    <lineage>
        <taxon>Eukaryota</taxon>
        <taxon>Metazoa</taxon>
        <taxon>Spiralia</taxon>
        <taxon>Lophotrochozoa</taxon>
        <taxon>Mollusca</taxon>
        <taxon>Gastropoda</taxon>
        <taxon>Heterobranchia</taxon>
        <taxon>Euthyneura</taxon>
        <taxon>Panpulmonata</taxon>
        <taxon>Sacoglossa</taxon>
        <taxon>Placobranchoidea</taxon>
        <taxon>Plakobranchidae</taxon>
        <taxon>Elysia</taxon>
    </lineage>
</organism>
<evidence type="ECO:0000313" key="2">
    <source>
        <dbReference type="EMBL" id="GFR58222.1"/>
    </source>
</evidence>
<dbReference type="Proteomes" id="UP000762676">
    <property type="component" value="Unassembled WGS sequence"/>
</dbReference>
<name>A0AAV4EB69_9GAST</name>
<keyword evidence="3" id="KW-1185">Reference proteome</keyword>
<protein>
    <submittedName>
        <fullName evidence="2">Uncharacterized protein</fullName>
    </submittedName>
</protein>
<gene>
    <name evidence="2" type="ORF">ElyMa_000024400</name>
</gene>
<keyword evidence="1" id="KW-0472">Membrane</keyword>
<comment type="caution">
    <text evidence="2">The sequence shown here is derived from an EMBL/GenBank/DDBJ whole genome shotgun (WGS) entry which is preliminary data.</text>
</comment>
<reference evidence="2 3" key="1">
    <citation type="journal article" date="2021" name="Elife">
        <title>Chloroplast acquisition without the gene transfer in kleptoplastic sea slugs, Plakobranchus ocellatus.</title>
        <authorList>
            <person name="Maeda T."/>
            <person name="Takahashi S."/>
            <person name="Yoshida T."/>
            <person name="Shimamura S."/>
            <person name="Takaki Y."/>
            <person name="Nagai Y."/>
            <person name="Toyoda A."/>
            <person name="Suzuki Y."/>
            <person name="Arimoto A."/>
            <person name="Ishii H."/>
            <person name="Satoh N."/>
            <person name="Nishiyama T."/>
            <person name="Hasebe M."/>
            <person name="Maruyama T."/>
            <person name="Minagawa J."/>
            <person name="Obokata J."/>
            <person name="Shigenobu S."/>
        </authorList>
    </citation>
    <scope>NUCLEOTIDE SEQUENCE [LARGE SCALE GENOMIC DNA]</scope>
</reference>
<sequence>MEVGVHLVVIEVGKTVVVVAAAVAVPLVVPIIAVVVVVKVVVVVMSAVLWAKQTQSWATPDRPSRQSGPFFLL</sequence>
<dbReference type="AlphaFoldDB" id="A0AAV4EB69"/>
<dbReference type="EMBL" id="BMAT01000035">
    <property type="protein sequence ID" value="GFR58222.1"/>
    <property type="molecule type" value="Genomic_DNA"/>
</dbReference>
<evidence type="ECO:0000256" key="1">
    <source>
        <dbReference type="SAM" id="Phobius"/>
    </source>
</evidence>